<gene>
    <name evidence="2" type="ORF">PCA10_40990</name>
</gene>
<dbReference type="PATRIC" id="fig|1245471.3.peg.4142"/>
<dbReference type="Proteomes" id="UP000015503">
    <property type="component" value="Chromosome"/>
</dbReference>
<protein>
    <submittedName>
        <fullName evidence="2">Uncharacterized protein</fullName>
    </submittedName>
</protein>
<dbReference type="EMBL" id="AP013068">
    <property type="protein sequence ID" value="BAN49831.1"/>
    <property type="molecule type" value="Genomic_DNA"/>
</dbReference>
<reference evidence="2 3" key="1">
    <citation type="journal article" date="2013" name="Genome Announc.">
        <title>Complete Genome Sequence of the Carbazole Degrader Pseudomonas resinovorans Strain CA10 (NBRC 106553).</title>
        <authorList>
            <person name="Shintani M."/>
            <person name="Hosoyama A."/>
            <person name="Ohji S."/>
            <person name="Tsuchikane K."/>
            <person name="Takarada H."/>
            <person name="Yamazoe A."/>
            <person name="Fujita N."/>
            <person name="Nojiri H."/>
        </authorList>
    </citation>
    <scope>NUCLEOTIDE SEQUENCE [LARGE SCALE GENOMIC DNA]</scope>
    <source>
        <strain evidence="2 3">NBRC 106553</strain>
    </source>
</reference>
<proteinExistence type="predicted"/>
<dbReference type="eggNOG" id="ENOG5032NSX">
    <property type="taxonomic scope" value="Bacteria"/>
</dbReference>
<feature type="chain" id="PRO_5004535926" evidence="1">
    <location>
        <begin position="19"/>
        <end position="112"/>
    </location>
</feature>
<sequence length="112" mass="12380">MARLGILLLSLAAPGAFASGYGDTYYGLGPYLGTTQYRSGPLQTYVSPPPRPFADLPPQQFVVVPDYHQFRDAQLPRVSTEKPQVLIRTFDPELGVFRDTEVRDGEPEPLSP</sequence>
<feature type="signal peptide" evidence="1">
    <location>
        <begin position="1"/>
        <end position="18"/>
    </location>
</feature>
<dbReference type="HOGENOM" id="CLU_2143707_0_0_6"/>
<dbReference type="OrthoDB" id="6906356at2"/>
<dbReference type="RefSeq" id="WP_016493965.1">
    <property type="nucleotide sequence ID" value="NC_021499.1"/>
</dbReference>
<keyword evidence="3" id="KW-1185">Reference proteome</keyword>
<organism evidence="2 3">
    <name type="scientific">Metapseudomonas resinovorans NBRC 106553</name>
    <dbReference type="NCBI Taxonomy" id="1245471"/>
    <lineage>
        <taxon>Bacteria</taxon>
        <taxon>Pseudomonadati</taxon>
        <taxon>Pseudomonadota</taxon>
        <taxon>Gammaproteobacteria</taxon>
        <taxon>Pseudomonadales</taxon>
        <taxon>Pseudomonadaceae</taxon>
        <taxon>Metapseudomonas</taxon>
    </lineage>
</organism>
<keyword evidence="1" id="KW-0732">Signal</keyword>
<accession>S6AYI8</accession>
<dbReference type="AlphaFoldDB" id="S6AYI8"/>
<evidence type="ECO:0000313" key="3">
    <source>
        <dbReference type="Proteomes" id="UP000015503"/>
    </source>
</evidence>
<evidence type="ECO:0000256" key="1">
    <source>
        <dbReference type="SAM" id="SignalP"/>
    </source>
</evidence>
<name>S6AYI8_METRE</name>
<dbReference type="KEGG" id="pre:PCA10_40990"/>
<evidence type="ECO:0000313" key="2">
    <source>
        <dbReference type="EMBL" id="BAN49831.1"/>
    </source>
</evidence>